<protein>
    <recommendedName>
        <fullName evidence="6">Probable membrane transporter protein</fullName>
    </recommendedName>
</protein>
<evidence type="ECO:0000256" key="6">
    <source>
        <dbReference type="RuleBase" id="RU363041"/>
    </source>
</evidence>
<proteinExistence type="inferred from homology"/>
<dbReference type="PANTHER" id="PTHR43701:SF2">
    <property type="entry name" value="MEMBRANE TRANSPORTER PROTEIN YJNA-RELATED"/>
    <property type="match status" value="1"/>
</dbReference>
<dbReference type="eggNOG" id="COG0730">
    <property type="taxonomic scope" value="Bacteria"/>
</dbReference>
<sequence length="256" mass="27170">MDALLYISAGACVGFAVGLTGIGGGSLMTPLLLVFGFPAHIAIGTDLMYAALTKSGGVLTHHRQKSVDWLLVKAMCAGSIPTTIATIITLKYMFAGSDHYSLILTTCLGFMLSLTALVLFFRRQLMSIRILNNAQWSDQRRFNVTVMMGALLGVLVTLSSVGAGALGTAILLMLYPMLSPVKVVGTDIAHAVPLTLVAGLGHIWLGNVDFGLLGVLLIGSLPAVHFGTRLGRHLPENAMRILLASILLILGIRYLI</sequence>
<dbReference type="InterPro" id="IPR002781">
    <property type="entry name" value="TM_pro_TauE-like"/>
</dbReference>
<evidence type="ECO:0000313" key="7">
    <source>
        <dbReference type="EMBL" id="KEQ14137.1"/>
    </source>
</evidence>
<accession>A0A081N6R4</accession>
<evidence type="ECO:0000256" key="5">
    <source>
        <dbReference type="ARBA" id="ARBA00023136"/>
    </source>
</evidence>
<evidence type="ECO:0000313" key="8">
    <source>
        <dbReference type="Proteomes" id="UP000028006"/>
    </source>
</evidence>
<organism evidence="7 8">
    <name type="scientific">Endozoicomonas montiporae</name>
    <dbReference type="NCBI Taxonomy" id="1027273"/>
    <lineage>
        <taxon>Bacteria</taxon>
        <taxon>Pseudomonadati</taxon>
        <taxon>Pseudomonadota</taxon>
        <taxon>Gammaproteobacteria</taxon>
        <taxon>Oceanospirillales</taxon>
        <taxon>Endozoicomonadaceae</taxon>
        <taxon>Endozoicomonas</taxon>
    </lineage>
</organism>
<keyword evidence="4 6" id="KW-1133">Transmembrane helix</keyword>
<comment type="similarity">
    <text evidence="2 6">Belongs to the 4-toluene sulfonate uptake permease (TSUP) (TC 2.A.102) family.</text>
</comment>
<keyword evidence="3 6" id="KW-0812">Transmembrane</keyword>
<gene>
    <name evidence="7" type="ORF">GZ77_06710</name>
</gene>
<dbReference type="AlphaFoldDB" id="A0A081N6R4"/>
<feature type="transmembrane region" description="Helical" evidence="6">
    <location>
        <begin position="203"/>
        <end position="226"/>
    </location>
</feature>
<evidence type="ECO:0000256" key="1">
    <source>
        <dbReference type="ARBA" id="ARBA00004141"/>
    </source>
</evidence>
<reference evidence="7 8" key="1">
    <citation type="submission" date="2014-06" db="EMBL/GenBank/DDBJ databases">
        <title>Whole Genome Sequences of Three Symbiotic Endozoicomonas Bacteria.</title>
        <authorList>
            <person name="Neave M.J."/>
            <person name="Apprill A."/>
            <person name="Voolstra C.R."/>
        </authorList>
    </citation>
    <scope>NUCLEOTIDE SEQUENCE [LARGE SCALE GENOMIC DNA]</scope>
    <source>
        <strain evidence="7 8">LMG 24815</strain>
    </source>
</reference>
<dbReference type="InterPro" id="IPR051598">
    <property type="entry name" value="TSUP/Inactive_protease-like"/>
</dbReference>
<comment type="caution">
    <text evidence="7">The sequence shown here is derived from an EMBL/GenBank/DDBJ whole genome shotgun (WGS) entry which is preliminary data.</text>
</comment>
<feature type="transmembrane region" description="Helical" evidence="6">
    <location>
        <begin position="100"/>
        <end position="121"/>
    </location>
</feature>
<dbReference type="Pfam" id="PF01925">
    <property type="entry name" value="TauE"/>
    <property type="match status" value="1"/>
</dbReference>
<feature type="transmembrane region" description="Helical" evidence="6">
    <location>
        <begin position="70"/>
        <end position="94"/>
    </location>
</feature>
<keyword evidence="6" id="KW-1003">Cell membrane</keyword>
<keyword evidence="8" id="KW-1185">Reference proteome</keyword>
<keyword evidence="5 6" id="KW-0472">Membrane</keyword>
<dbReference type="GO" id="GO:0005886">
    <property type="term" value="C:plasma membrane"/>
    <property type="evidence" value="ECO:0007669"/>
    <property type="project" value="UniProtKB-SubCell"/>
</dbReference>
<dbReference type="Proteomes" id="UP000028006">
    <property type="component" value="Unassembled WGS sequence"/>
</dbReference>
<evidence type="ECO:0000256" key="2">
    <source>
        <dbReference type="ARBA" id="ARBA00009142"/>
    </source>
</evidence>
<evidence type="ECO:0000256" key="3">
    <source>
        <dbReference type="ARBA" id="ARBA00022692"/>
    </source>
</evidence>
<comment type="subcellular location">
    <subcellularLocation>
        <location evidence="6">Cell membrane</location>
        <topology evidence="6">Multi-pass membrane protein</topology>
    </subcellularLocation>
    <subcellularLocation>
        <location evidence="1">Membrane</location>
        <topology evidence="1">Multi-pass membrane protein</topology>
    </subcellularLocation>
</comment>
<dbReference type="RefSeq" id="WP_034873853.1">
    <property type="nucleotide sequence ID" value="NZ_JOKG01000002.1"/>
</dbReference>
<dbReference type="EMBL" id="JOKG01000002">
    <property type="protein sequence ID" value="KEQ14137.1"/>
    <property type="molecule type" value="Genomic_DNA"/>
</dbReference>
<feature type="transmembrane region" description="Helical" evidence="6">
    <location>
        <begin position="238"/>
        <end position="255"/>
    </location>
</feature>
<evidence type="ECO:0000256" key="4">
    <source>
        <dbReference type="ARBA" id="ARBA00022989"/>
    </source>
</evidence>
<feature type="transmembrane region" description="Helical" evidence="6">
    <location>
        <begin position="28"/>
        <end position="49"/>
    </location>
</feature>
<dbReference type="PANTHER" id="PTHR43701">
    <property type="entry name" value="MEMBRANE TRANSPORTER PROTEIN MJ0441-RELATED"/>
    <property type="match status" value="1"/>
</dbReference>
<name>A0A081N6R4_9GAMM</name>
<feature type="transmembrane region" description="Helical" evidence="6">
    <location>
        <begin position="142"/>
        <end position="175"/>
    </location>
</feature>